<organism evidence="2 3">
    <name type="scientific">Candidatus Synechococcus spongiarum SP3</name>
    <dbReference type="NCBI Taxonomy" id="1604020"/>
    <lineage>
        <taxon>Bacteria</taxon>
        <taxon>Bacillati</taxon>
        <taxon>Cyanobacteriota</taxon>
        <taxon>Cyanophyceae</taxon>
        <taxon>Synechococcales</taxon>
        <taxon>Synechococcaceae</taxon>
        <taxon>Synechococcus</taxon>
    </lineage>
</organism>
<accession>A0A0G2IWD2</accession>
<gene>
    <name evidence="2" type="ORF">TE42_04920</name>
</gene>
<proteinExistence type="predicted"/>
<evidence type="ECO:0000259" key="1">
    <source>
        <dbReference type="Pfam" id="PF13612"/>
    </source>
</evidence>
<comment type="caution">
    <text evidence="2">The sequence shown here is derived from an EMBL/GenBank/DDBJ whole genome shotgun (WGS) entry which is preliminary data.</text>
</comment>
<dbReference type="InterPro" id="IPR025668">
    <property type="entry name" value="Tnp_DDE_dom"/>
</dbReference>
<reference evidence="2 3" key="1">
    <citation type="submission" date="2015-01" db="EMBL/GenBank/DDBJ databases">
        <title>Lifestyle Evolution in Cyanobacterial Symbionts of Sponges.</title>
        <authorList>
            <person name="Burgsdorf I."/>
            <person name="Slaby B.M."/>
            <person name="Handley K.M."/>
            <person name="Haber M."/>
            <person name="Blom J."/>
            <person name="Marshall C.W."/>
            <person name="Gilbert J.A."/>
            <person name="Hentschel U."/>
            <person name="Steindler L."/>
        </authorList>
    </citation>
    <scope>NUCLEOTIDE SEQUENCE [LARGE SCALE GENOMIC DNA]</scope>
    <source>
        <strain evidence="2">SP3</strain>
    </source>
</reference>
<dbReference type="PATRIC" id="fig|1604020.3.peg.549"/>
<dbReference type="Proteomes" id="UP000035067">
    <property type="component" value="Unassembled WGS sequence"/>
</dbReference>
<protein>
    <recommendedName>
        <fullName evidence="1">Transposase DDE domain-containing protein</fullName>
    </recommendedName>
</protein>
<dbReference type="EMBL" id="JXQG01000023">
    <property type="protein sequence ID" value="KKZ12326.1"/>
    <property type="molecule type" value="Genomic_DNA"/>
</dbReference>
<evidence type="ECO:0000313" key="2">
    <source>
        <dbReference type="EMBL" id="KKZ12326.1"/>
    </source>
</evidence>
<sequence length="88" mass="10115">MKSQFWKGFLRAGSLFHVVKRRLFVVPLSRTQVDKGYLSQLLLVRLWQRDLHLVTGIRRNMKNYLMPLTHPCPCASSLLPGSLHPGTT</sequence>
<feature type="domain" description="Transposase DDE" evidence="1">
    <location>
        <begin position="33"/>
        <end position="68"/>
    </location>
</feature>
<name>A0A0G2IWD2_9SYNE</name>
<dbReference type="AlphaFoldDB" id="A0A0G2IWD2"/>
<dbReference type="Pfam" id="PF13612">
    <property type="entry name" value="DDE_Tnp_1_3"/>
    <property type="match status" value="1"/>
</dbReference>
<evidence type="ECO:0000313" key="3">
    <source>
        <dbReference type="Proteomes" id="UP000035067"/>
    </source>
</evidence>